<dbReference type="GO" id="GO:0005737">
    <property type="term" value="C:cytoplasm"/>
    <property type="evidence" value="ECO:0007669"/>
    <property type="project" value="UniProtKB-ARBA"/>
</dbReference>
<dbReference type="KEGG" id="hhg:XM38_020350"/>
<dbReference type="PROSITE" id="PS01085">
    <property type="entry name" value="RIBUL_P_3_EPIMER_1"/>
    <property type="match status" value="1"/>
</dbReference>
<feature type="active site" description="Proton acceptor" evidence="10 12">
    <location>
        <position position="42"/>
    </location>
</feature>
<dbReference type="FunFam" id="3.20.20.70:FF:000004">
    <property type="entry name" value="Ribulose-phosphate 3-epimerase"/>
    <property type="match status" value="1"/>
</dbReference>
<keyword evidence="13" id="KW-0862">Zinc</keyword>
<feature type="binding site" evidence="10 14">
    <location>
        <position position="73"/>
    </location>
    <ligand>
        <name>substrate</name>
    </ligand>
</feature>
<evidence type="ECO:0000256" key="6">
    <source>
        <dbReference type="ARBA" id="ARBA00009541"/>
    </source>
</evidence>
<dbReference type="Gene3D" id="3.20.20.70">
    <property type="entry name" value="Aldolase class I"/>
    <property type="match status" value="1"/>
</dbReference>
<evidence type="ECO:0000256" key="8">
    <source>
        <dbReference type="ARBA" id="ARBA00022723"/>
    </source>
</evidence>
<reference evidence="15 16" key="1">
    <citation type="journal article" date="2016" name="Biochim. Biophys. Acta">
        <title>Characterization of red-shifted phycobilisomes isolated from the chlorophyll f-containing cyanobacterium Halomicronema hongdechloris.</title>
        <authorList>
            <person name="Li Y."/>
            <person name="Lin Y."/>
            <person name="Garvey C.J."/>
            <person name="Birch D."/>
            <person name="Corkery R.W."/>
            <person name="Loughlin P.C."/>
            <person name="Scheer H."/>
            <person name="Willows R.D."/>
            <person name="Chen M."/>
        </authorList>
    </citation>
    <scope>NUCLEOTIDE SEQUENCE [LARGE SCALE GENOMIC DNA]</scope>
    <source>
        <strain evidence="15 16">C2206</strain>
    </source>
</reference>
<feature type="binding site" evidence="10 13">
    <location>
        <position position="42"/>
    </location>
    <ligand>
        <name>a divalent metal cation</name>
        <dbReference type="ChEBI" id="CHEBI:60240"/>
    </ligand>
</feature>
<dbReference type="SUPFAM" id="SSF51366">
    <property type="entry name" value="Ribulose-phoshate binding barrel"/>
    <property type="match status" value="1"/>
</dbReference>
<feature type="active site" description="Proton donor" evidence="10 12">
    <location>
        <position position="184"/>
    </location>
</feature>
<evidence type="ECO:0000256" key="4">
    <source>
        <dbReference type="ARBA" id="ARBA00001947"/>
    </source>
</evidence>
<evidence type="ECO:0000256" key="7">
    <source>
        <dbReference type="ARBA" id="ARBA00013188"/>
    </source>
</evidence>
<dbReference type="InterPro" id="IPR026019">
    <property type="entry name" value="Ribul_P_3_epim"/>
</dbReference>
<dbReference type="GO" id="GO:0004750">
    <property type="term" value="F:D-ribulose-phosphate 3-epimerase activity"/>
    <property type="evidence" value="ECO:0007669"/>
    <property type="project" value="UniProtKB-UniRule"/>
</dbReference>
<organism evidence="15 16">
    <name type="scientific">Halomicronema hongdechloris C2206</name>
    <dbReference type="NCBI Taxonomy" id="1641165"/>
    <lineage>
        <taxon>Bacteria</taxon>
        <taxon>Bacillati</taxon>
        <taxon>Cyanobacteriota</taxon>
        <taxon>Cyanophyceae</taxon>
        <taxon>Nodosilineales</taxon>
        <taxon>Nodosilineaceae</taxon>
        <taxon>Halomicronema</taxon>
    </lineage>
</organism>
<feature type="binding site" evidence="10 14">
    <location>
        <position position="15"/>
    </location>
    <ligand>
        <name>substrate</name>
    </ligand>
</feature>
<dbReference type="GO" id="GO:0019323">
    <property type="term" value="P:pentose catabolic process"/>
    <property type="evidence" value="ECO:0007669"/>
    <property type="project" value="UniProtKB-UniRule"/>
</dbReference>
<comment type="cofactor">
    <cofactor evidence="3">
        <name>Co(2+)</name>
        <dbReference type="ChEBI" id="CHEBI:48828"/>
    </cofactor>
</comment>
<evidence type="ECO:0000256" key="13">
    <source>
        <dbReference type="PIRSR" id="PIRSR001461-2"/>
    </source>
</evidence>
<evidence type="ECO:0000256" key="14">
    <source>
        <dbReference type="PIRSR" id="PIRSR001461-3"/>
    </source>
</evidence>
<dbReference type="PIRSF" id="PIRSF001461">
    <property type="entry name" value="RPE"/>
    <property type="match status" value="1"/>
</dbReference>
<keyword evidence="8 10" id="KW-0479">Metal-binding</keyword>
<evidence type="ECO:0000256" key="9">
    <source>
        <dbReference type="ARBA" id="ARBA00023235"/>
    </source>
</evidence>
<evidence type="ECO:0000256" key="5">
    <source>
        <dbReference type="ARBA" id="ARBA00001954"/>
    </source>
</evidence>
<comment type="cofactor">
    <cofactor evidence="5">
        <name>Fe(2+)</name>
        <dbReference type="ChEBI" id="CHEBI:29033"/>
    </cofactor>
</comment>
<dbReference type="InterPro" id="IPR011060">
    <property type="entry name" value="RibuloseP-bd_barrel"/>
</dbReference>
<dbReference type="Pfam" id="PF00834">
    <property type="entry name" value="Ribul_P_3_epim"/>
    <property type="match status" value="1"/>
</dbReference>
<dbReference type="CDD" id="cd00429">
    <property type="entry name" value="RPE"/>
    <property type="match status" value="1"/>
</dbReference>
<dbReference type="RefSeq" id="WP_088429677.1">
    <property type="nucleotide sequence ID" value="NZ_CP021983.2"/>
</dbReference>
<evidence type="ECO:0000256" key="3">
    <source>
        <dbReference type="ARBA" id="ARBA00001941"/>
    </source>
</evidence>
<dbReference type="NCBIfam" id="NF004076">
    <property type="entry name" value="PRK05581.1-4"/>
    <property type="match status" value="1"/>
</dbReference>
<proteinExistence type="inferred from homology"/>
<evidence type="ECO:0000256" key="11">
    <source>
        <dbReference type="PIRNR" id="PIRNR001461"/>
    </source>
</evidence>
<dbReference type="InterPro" id="IPR013785">
    <property type="entry name" value="Aldolase_TIM"/>
</dbReference>
<comment type="catalytic activity">
    <reaction evidence="1 10 11">
        <text>D-ribulose 5-phosphate = D-xylulose 5-phosphate</text>
        <dbReference type="Rhea" id="RHEA:13677"/>
        <dbReference type="ChEBI" id="CHEBI:57737"/>
        <dbReference type="ChEBI" id="CHEBI:58121"/>
        <dbReference type="EC" id="5.1.3.1"/>
    </reaction>
</comment>
<feature type="binding site" evidence="10 14">
    <location>
        <begin position="206"/>
        <end position="207"/>
    </location>
    <ligand>
        <name>substrate</name>
    </ligand>
</feature>
<keyword evidence="10 11" id="KW-0119">Carbohydrate metabolism</keyword>
<comment type="cofactor">
    <cofactor evidence="4">
        <name>Zn(2+)</name>
        <dbReference type="ChEBI" id="CHEBI:29105"/>
    </cofactor>
</comment>
<comment type="pathway">
    <text evidence="10">Carbohydrate degradation.</text>
</comment>
<dbReference type="HAMAP" id="MF_02227">
    <property type="entry name" value="RPE"/>
    <property type="match status" value="1"/>
</dbReference>
<dbReference type="Proteomes" id="UP000191901">
    <property type="component" value="Chromosome"/>
</dbReference>
<evidence type="ECO:0000256" key="2">
    <source>
        <dbReference type="ARBA" id="ARBA00001936"/>
    </source>
</evidence>
<dbReference type="NCBIfam" id="TIGR01163">
    <property type="entry name" value="rpe"/>
    <property type="match status" value="1"/>
</dbReference>
<keyword evidence="16" id="KW-1185">Reference proteome</keyword>
<keyword evidence="9 10" id="KW-0413">Isomerase</keyword>
<feature type="binding site" evidence="10 13">
    <location>
        <position position="73"/>
    </location>
    <ligand>
        <name>a divalent metal cation</name>
        <dbReference type="ChEBI" id="CHEBI:60240"/>
    </ligand>
</feature>
<keyword evidence="13" id="KW-0170">Cobalt</keyword>
<feature type="binding site" evidence="10 13">
    <location>
        <position position="40"/>
    </location>
    <ligand>
        <name>a divalent metal cation</name>
        <dbReference type="ChEBI" id="CHEBI:60240"/>
    </ligand>
</feature>
<comment type="function">
    <text evidence="10">Catalyzes the reversible epimerization of D-ribulose 5-phosphate to D-xylulose 5-phosphate.</text>
</comment>
<feature type="binding site" evidence="14">
    <location>
        <position position="186"/>
    </location>
    <ligand>
        <name>substrate</name>
    </ligand>
</feature>
<keyword evidence="13" id="KW-0464">Manganese</keyword>
<name>A0A1Z3HLC9_9CYAN</name>
<dbReference type="OrthoDB" id="1645589at2"/>
<sequence length="235" mass="25347">MTQTSSQKPVVVAPSILSADFSRLGDEVRAVDAAGADWIHVDVMDGRFVPNITIGPLVVKAIRPVTDKPLDVHLMIVEPEKYVADFAQAGADIISVHAEHNASPHLHRTLSQIKELGKQAGVVLNPSTPLTLIDYVLELCDLVLLMSVNPGFGGQSFISGIVPKIRQLRQMCDERGLDPWIEVDGGLKGENTWQVLEAGANAIVAGSAVFKADDYAQAIEGIRHSKRPTPEFATV</sequence>
<feature type="binding site" evidence="10 13">
    <location>
        <position position="184"/>
    </location>
    <ligand>
        <name>a divalent metal cation</name>
        <dbReference type="ChEBI" id="CHEBI:60240"/>
    </ligand>
</feature>
<protein>
    <recommendedName>
        <fullName evidence="7 10">Ribulose-phosphate 3-epimerase</fullName>
        <ecNumber evidence="7 10">5.1.3.1</ecNumber>
    </recommendedName>
</protein>
<evidence type="ECO:0000313" key="15">
    <source>
        <dbReference type="EMBL" id="ASC71085.1"/>
    </source>
</evidence>
<feature type="binding site" evidence="10">
    <location>
        <begin position="184"/>
        <end position="186"/>
    </location>
    <ligand>
        <name>substrate</name>
    </ligand>
</feature>
<evidence type="ECO:0000313" key="16">
    <source>
        <dbReference type="Proteomes" id="UP000191901"/>
    </source>
</evidence>
<dbReference type="PROSITE" id="PS01086">
    <property type="entry name" value="RIBUL_P_3_EPIMER_2"/>
    <property type="match status" value="1"/>
</dbReference>
<dbReference type="GO" id="GO:0046872">
    <property type="term" value="F:metal ion binding"/>
    <property type="evidence" value="ECO:0007669"/>
    <property type="project" value="UniProtKB-UniRule"/>
</dbReference>
<dbReference type="AlphaFoldDB" id="A0A1Z3HLC9"/>
<dbReference type="STRING" id="1641165.XM38_25395"/>
<comment type="cofactor">
    <cofactor evidence="10 13">
        <name>a divalent metal cation</name>
        <dbReference type="ChEBI" id="CHEBI:60240"/>
    </cofactor>
    <text evidence="10 13">Binds 1 divalent metal cation per subunit.</text>
</comment>
<dbReference type="PANTHER" id="PTHR11749">
    <property type="entry name" value="RIBULOSE-5-PHOSPHATE-3-EPIMERASE"/>
    <property type="match status" value="1"/>
</dbReference>
<dbReference type="InterPro" id="IPR000056">
    <property type="entry name" value="Ribul_P_3_epim-like"/>
</dbReference>
<comment type="similarity">
    <text evidence="6 10 11">Belongs to the ribulose-phosphate 3-epimerase family.</text>
</comment>
<dbReference type="EC" id="5.1.3.1" evidence="7 10"/>
<gene>
    <name evidence="15" type="primary">rpe_2</name>
    <name evidence="10" type="synonym">rpe</name>
    <name evidence="15" type="ORF">XM38_020350</name>
</gene>
<accession>A0A1Z3HLC9</accession>
<evidence type="ECO:0000256" key="10">
    <source>
        <dbReference type="HAMAP-Rule" id="MF_02227"/>
    </source>
</evidence>
<comment type="cofactor">
    <cofactor evidence="2">
        <name>Mn(2+)</name>
        <dbReference type="ChEBI" id="CHEBI:29035"/>
    </cofactor>
</comment>
<evidence type="ECO:0000256" key="12">
    <source>
        <dbReference type="PIRSR" id="PIRSR001461-1"/>
    </source>
</evidence>
<evidence type="ECO:0000256" key="1">
    <source>
        <dbReference type="ARBA" id="ARBA00001782"/>
    </source>
</evidence>
<dbReference type="EMBL" id="CP021983">
    <property type="protein sequence ID" value="ASC71085.1"/>
    <property type="molecule type" value="Genomic_DNA"/>
</dbReference>
<feature type="binding site" evidence="10 14">
    <location>
        <begin position="151"/>
        <end position="154"/>
    </location>
    <ligand>
        <name>substrate</name>
    </ligand>
</feature>
<dbReference type="GO" id="GO:0006098">
    <property type="term" value="P:pentose-phosphate shunt"/>
    <property type="evidence" value="ECO:0007669"/>
    <property type="project" value="UniProtKB-UniRule"/>
</dbReference>